<keyword evidence="2" id="KW-1185">Reference proteome</keyword>
<dbReference type="PANTHER" id="PTHR39550">
    <property type="entry name" value="SLL0658 PROTEIN"/>
    <property type="match status" value="1"/>
</dbReference>
<dbReference type="STRING" id="279824.SAMN03080617_01184"/>
<dbReference type="AlphaFoldDB" id="A0A1G5WPQ8"/>
<dbReference type="EMBL" id="FMXE01000007">
    <property type="protein sequence ID" value="SDA59477.1"/>
    <property type="molecule type" value="Genomic_DNA"/>
</dbReference>
<dbReference type="Pfam" id="PF11848">
    <property type="entry name" value="DUF3368"/>
    <property type="match status" value="1"/>
</dbReference>
<proteinExistence type="predicted"/>
<name>A0A1G5WPQ8_9BACT</name>
<dbReference type="OrthoDB" id="764457at2"/>
<organism evidence="1 2">
    <name type="scientific">Algoriphagus alkaliphilus</name>
    <dbReference type="NCBI Taxonomy" id="279824"/>
    <lineage>
        <taxon>Bacteria</taxon>
        <taxon>Pseudomonadati</taxon>
        <taxon>Bacteroidota</taxon>
        <taxon>Cytophagia</taxon>
        <taxon>Cytophagales</taxon>
        <taxon>Cyclobacteriaceae</taxon>
        <taxon>Algoriphagus</taxon>
    </lineage>
</organism>
<reference evidence="2" key="1">
    <citation type="submission" date="2016-10" db="EMBL/GenBank/DDBJ databases">
        <authorList>
            <person name="Varghese N."/>
            <person name="Submissions S."/>
        </authorList>
    </citation>
    <scope>NUCLEOTIDE SEQUENCE [LARGE SCALE GENOMIC DNA]</scope>
    <source>
        <strain evidence="2">DSM 22703</strain>
    </source>
</reference>
<sequence length="152" mass="17140">MQKSIISDTSCLILLQKIGELDLLQRLFHTVFITPEIATEYELPLPKWIIIDSPINKTYQRILEASLDKGESSAIALCLEKTDPLLIIDDLKGRKFAEKLGLKISGTLGVLIIAKKQNLISSIKPALERIKLTDFRFSEHLEKRVLQLAGED</sequence>
<protein>
    <submittedName>
        <fullName evidence="1">Predicted nucleic acid-binding protein, contains PIN domain</fullName>
    </submittedName>
</protein>
<gene>
    <name evidence="1" type="ORF">SAMN03080617_01184</name>
</gene>
<evidence type="ECO:0000313" key="1">
    <source>
        <dbReference type="EMBL" id="SDA59477.1"/>
    </source>
</evidence>
<dbReference type="PANTHER" id="PTHR39550:SF1">
    <property type="entry name" value="SLL0658 PROTEIN"/>
    <property type="match status" value="1"/>
</dbReference>
<accession>A0A1G5WPQ8</accession>
<dbReference type="RefSeq" id="WP_092729026.1">
    <property type="nucleotide sequence ID" value="NZ_FMXE01000007.1"/>
</dbReference>
<dbReference type="Proteomes" id="UP000198756">
    <property type="component" value="Unassembled WGS sequence"/>
</dbReference>
<dbReference type="InterPro" id="IPR021799">
    <property type="entry name" value="PIN-like_prokaryotic"/>
</dbReference>
<evidence type="ECO:0000313" key="2">
    <source>
        <dbReference type="Proteomes" id="UP000198756"/>
    </source>
</evidence>